<proteinExistence type="predicted"/>
<feature type="region of interest" description="Disordered" evidence="1">
    <location>
        <begin position="1"/>
        <end position="24"/>
    </location>
</feature>
<dbReference type="InterPro" id="IPR011990">
    <property type="entry name" value="TPR-like_helical_dom_sf"/>
</dbReference>
<evidence type="ECO:0000256" key="1">
    <source>
        <dbReference type="SAM" id="MobiDB-lite"/>
    </source>
</evidence>
<sequence>MEATNQGLPSLYDQARTAEASSDLPRTEHLYNQIIAIREQSEGREAAIRDKHNLVDILLRQDKHEEAEQMATEVLTFLEGREEGRETGNFREQERSTRLLLKRAMLGQGKIVDEM</sequence>
<reference evidence="3" key="1">
    <citation type="journal article" date="2020" name="Stud. Mycol.">
        <title>101 Dothideomycetes genomes: A test case for predicting lifestyles and emergence of pathogens.</title>
        <authorList>
            <person name="Haridas S."/>
            <person name="Albert R."/>
            <person name="Binder M."/>
            <person name="Bloem J."/>
            <person name="LaButti K."/>
            <person name="Salamov A."/>
            <person name="Andreopoulos B."/>
            <person name="Baker S."/>
            <person name="Barry K."/>
            <person name="Bills G."/>
            <person name="Bluhm B."/>
            <person name="Cannon C."/>
            <person name="Castanera R."/>
            <person name="Culley D."/>
            <person name="Daum C."/>
            <person name="Ezra D."/>
            <person name="Gonzalez J."/>
            <person name="Henrissat B."/>
            <person name="Kuo A."/>
            <person name="Liang C."/>
            <person name="Lipzen A."/>
            <person name="Lutzoni F."/>
            <person name="Magnuson J."/>
            <person name="Mondo S."/>
            <person name="Nolan M."/>
            <person name="Ohm R."/>
            <person name="Pangilinan J."/>
            <person name="Park H.-J."/>
            <person name="Ramirez L."/>
            <person name="Alfaro M."/>
            <person name="Sun H."/>
            <person name="Tritt A."/>
            <person name="Yoshinaga Y."/>
            <person name="Zwiers L.-H."/>
            <person name="Turgeon B."/>
            <person name="Goodwin S."/>
            <person name="Spatafora J."/>
            <person name="Crous P."/>
            <person name="Grigoriev I."/>
        </authorList>
    </citation>
    <scope>NUCLEOTIDE SEQUENCE [LARGE SCALE GENOMIC DNA]</scope>
    <source>
        <strain evidence="3">CECT 20119</strain>
    </source>
</reference>
<protein>
    <submittedName>
        <fullName evidence="2">Uncharacterized protein</fullName>
    </submittedName>
</protein>
<dbReference type="Proteomes" id="UP000799538">
    <property type="component" value="Unassembled WGS sequence"/>
</dbReference>
<keyword evidence="3" id="KW-1185">Reference proteome</keyword>
<dbReference type="EMBL" id="ML992506">
    <property type="protein sequence ID" value="KAF2223417.1"/>
    <property type="molecule type" value="Genomic_DNA"/>
</dbReference>
<evidence type="ECO:0000313" key="2">
    <source>
        <dbReference type="EMBL" id="KAF2223417.1"/>
    </source>
</evidence>
<evidence type="ECO:0000313" key="3">
    <source>
        <dbReference type="Proteomes" id="UP000799538"/>
    </source>
</evidence>
<dbReference type="Gene3D" id="1.25.40.10">
    <property type="entry name" value="Tetratricopeptide repeat domain"/>
    <property type="match status" value="1"/>
</dbReference>
<gene>
    <name evidence="2" type="ORF">BDZ85DRAFT_249378</name>
</gene>
<organism evidence="2 3">
    <name type="scientific">Elsinoe ampelina</name>
    <dbReference type="NCBI Taxonomy" id="302913"/>
    <lineage>
        <taxon>Eukaryota</taxon>
        <taxon>Fungi</taxon>
        <taxon>Dikarya</taxon>
        <taxon>Ascomycota</taxon>
        <taxon>Pezizomycotina</taxon>
        <taxon>Dothideomycetes</taxon>
        <taxon>Dothideomycetidae</taxon>
        <taxon>Myriangiales</taxon>
        <taxon>Elsinoaceae</taxon>
        <taxon>Elsinoe</taxon>
    </lineage>
</organism>
<accession>A0A6A6GCL5</accession>
<dbReference type="AlphaFoldDB" id="A0A6A6GCL5"/>
<name>A0A6A6GCL5_9PEZI</name>